<organism evidence="1 2">
    <name type="scientific">Persea americana</name>
    <name type="common">Avocado</name>
    <dbReference type="NCBI Taxonomy" id="3435"/>
    <lineage>
        <taxon>Eukaryota</taxon>
        <taxon>Viridiplantae</taxon>
        <taxon>Streptophyta</taxon>
        <taxon>Embryophyta</taxon>
        <taxon>Tracheophyta</taxon>
        <taxon>Spermatophyta</taxon>
        <taxon>Magnoliopsida</taxon>
        <taxon>Magnoliidae</taxon>
        <taxon>Laurales</taxon>
        <taxon>Lauraceae</taxon>
        <taxon>Persea</taxon>
    </lineage>
</organism>
<name>A0ACC2KFF7_PERAE</name>
<sequence length="110" mass="12945">MGHIEHVDFVIKNCRMKELKAEIQMLGSDWRRPHGPLGVVALLELEFLSYRTRRRPEDRRLLQLLPEEHRRAATPPSLIVGENEEEGRKPQTHSVCRTVQKEKRNEEDLL</sequence>
<proteinExistence type="predicted"/>
<keyword evidence="2" id="KW-1185">Reference proteome</keyword>
<evidence type="ECO:0000313" key="1">
    <source>
        <dbReference type="EMBL" id="KAJ8619816.1"/>
    </source>
</evidence>
<evidence type="ECO:0000313" key="2">
    <source>
        <dbReference type="Proteomes" id="UP001234297"/>
    </source>
</evidence>
<dbReference type="Proteomes" id="UP001234297">
    <property type="component" value="Chromosome 9"/>
</dbReference>
<protein>
    <submittedName>
        <fullName evidence="1">Uncharacterized protein</fullName>
    </submittedName>
</protein>
<gene>
    <name evidence="1" type="ORF">MRB53_028345</name>
</gene>
<dbReference type="EMBL" id="CM056817">
    <property type="protein sequence ID" value="KAJ8619816.1"/>
    <property type="molecule type" value="Genomic_DNA"/>
</dbReference>
<reference evidence="1 2" key="1">
    <citation type="journal article" date="2022" name="Hortic Res">
        <title>A haplotype resolved chromosomal level avocado genome allows analysis of novel avocado genes.</title>
        <authorList>
            <person name="Nath O."/>
            <person name="Fletcher S.J."/>
            <person name="Hayward A."/>
            <person name="Shaw L.M."/>
            <person name="Masouleh A.K."/>
            <person name="Furtado A."/>
            <person name="Henry R.J."/>
            <person name="Mitter N."/>
        </authorList>
    </citation>
    <scope>NUCLEOTIDE SEQUENCE [LARGE SCALE GENOMIC DNA]</scope>
    <source>
        <strain evidence="2">cv. Hass</strain>
    </source>
</reference>
<accession>A0ACC2KFF7</accession>
<comment type="caution">
    <text evidence="1">The sequence shown here is derived from an EMBL/GenBank/DDBJ whole genome shotgun (WGS) entry which is preliminary data.</text>
</comment>